<dbReference type="PANTHER" id="PTHR42976:SF1">
    <property type="entry name" value="GH18 DOMAIN-CONTAINING PROTEIN-RELATED"/>
    <property type="match status" value="1"/>
</dbReference>
<dbReference type="GO" id="GO:0005975">
    <property type="term" value="P:carbohydrate metabolic process"/>
    <property type="evidence" value="ECO:0007669"/>
    <property type="project" value="InterPro"/>
</dbReference>
<dbReference type="STRING" id="979556.MTES_2104"/>
<name>E8NE23_MICTS</name>
<feature type="signal peptide" evidence="2">
    <location>
        <begin position="1"/>
        <end position="39"/>
    </location>
</feature>
<organism evidence="4 5">
    <name type="scientific">Microbacterium testaceum (strain StLB037)</name>
    <dbReference type="NCBI Taxonomy" id="979556"/>
    <lineage>
        <taxon>Bacteria</taxon>
        <taxon>Bacillati</taxon>
        <taxon>Actinomycetota</taxon>
        <taxon>Actinomycetes</taxon>
        <taxon>Micrococcales</taxon>
        <taxon>Microbacteriaceae</taxon>
        <taxon>Microbacterium</taxon>
    </lineage>
</organism>
<gene>
    <name evidence="4" type="ordered locus">MTES_2104</name>
</gene>
<proteinExistence type="predicted"/>
<dbReference type="GO" id="GO:0004553">
    <property type="term" value="F:hydrolase activity, hydrolyzing O-glycosyl compounds"/>
    <property type="evidence" value="ECO:0007669"/>
    <property type="project" value="InterPro"/>
</dbReference>
<dbReference type="OrthoDB" id="99456at2"/>
<dbReference type="PANTHER" id="PTHR42976">
    <property type="entry name" value="BIFUNCTIONAL CHITINASE/LYSOZYME-RELATED"/>
    <property type="match status" value="1"/>
</dbReference>
<dbReference type="AlphaFoldDB" id="E8NE23"/>
<dbReference type="CDD" id="cd12215">
    <property type="entry name" value="ChiC_BD"/>
    <property type="match status" value="1"/>
</dbReference>
<feature type="chain" id="PRO_5003225494" description="Chitin-binding type-3 domain-containing protein" evidence="2">
    <location>
        <begin position="40"/>
        <end position="514"/>
    </location>
</feature>
<dbReference type="EMBL" id="AP012052">
    <property type="protein sequence ID" value="BAJ75068.1"/>
    <property type="molecule type" value="Genomic_DNA"/>
</dbReference>
<keyword evidence="2" id="KW-0732">Signal</keyword>
<dbReference type="InterPro" id="IPR017853">
    <property type="entry name" value="GH"/>
</dbReference>
<accession>E8NE23</accession>
<dbReference type="RefSeq" id="WP_013585193.1">
    <property type="nucleotide sequence ID" value="NC_015125.1"/>
</dbReference>
<feature type="domain" description="Chitin-binding type-3" evidence="3">
    <location>
        <begin position="463"/>
        <end position="511"/>
    </location>
</feature>
<dbReference type="InterPro" id="IPR003610">
    <property type="entry name" value="CBM5/12"/>
</dbReference>
<protein>
    <recommendedName>
        <fullName evidence="3">Chitin-binding type-3 domain-containing protein</fullName>
    </recommendedName>
</protein>
<evidence type="ECO:0000259" key="3">
    <source>
        <dbReference type="SMART" id="SM00495"/>
    </source>
</evidence>
<dbReference type="GO" id="GO:0005576">
    <property type="term" value="C:extracellular region"/>
    <property type="evidence" value="ECO:0007669"/>
    <property type="project" value="InterPro"/>
</dbReference>
<dbReference type="SUPFAM" id="SSF51445">
    <property type="entry name" value="(Trans)glycosidases"/>
    <property type="match status" value="1"/>
</dbReference>
<dbReference type="CDD" id="cd06543">
    <property type="entry name" value="GH18_PF-ChiA-like"/>
    <property type="match status" value="1"/>
</dbReference>
<dbReference type="SUPFAM" id="SSF51055">
    <property type="entry name" value="Carbohydrate binding domain"/>
    <property type="match status" value="2"/>
</dbReference>
<dbReference type="SMART" id="SM00495">
    <property type="entry name" value="ChtBD3"/>
    <property type="match status" value="2"/>
</dbReference>
<evidence type="ECO:0000313" key="5">
    <source>
        <dbReference type="Proteomes" id="UP000008975"/>
    </source>
</evidence>
<feature type="domain" description="Chitin-binding type-3" evidence="3">
    <location>
        <begin position="394"/>
        <end position="443"/>
    </location>
</feature>
<dbReference type="InterPro" id="IPR052750">
    <property type="entry name" value="GH18_Chitinase"/>
</dbReference>
<dbReference type="eggNOG" id="COG3979">
    <property type="taxonomic scope" value="Bacteria"/>
</dbReference>
<dbReference type="HOGENOM" id="CLU_019399_0_2_11"/>
<evidence type="ECO:0000313" key="4">
    <source>
        <dbReference type="EMBL" id="BAJ75068.1"/>
    </source>
</evidence>
<evidence type="ECO:0000256" key="1">
    <source>
        <dbReference type="ARBA" id="ARBA00022801"/>
    </source>
</evidence>
<dbReference type="InterPro" id="IPR036573">
    <property type="entry name" value="CBM_sf_5/12"/>
</dbReference>
<dbReference type="Pfam" id="PF02839">
    <property type="entry name" value="CBM_5_12"/>
    <property type="match status" value="1"/>
</dbReference>
<dbReference type="Proteomes" id="UP000008975">
    <property type="component" value="Chromosome"/>
</dbReference>
<dbReference type="Gene3D" id="3.20.20.80">
    <property type="entry name" value="Glycosidases"/>
    <property type="match status" value="1"/>
</dbReference>
<dbReference type="Gene3D" id="2.10.10.20">
    <property type="entry name" value="Carbohydrate-binding module superfamily 5/12"/>
    <property type="match status" value="2"/>
</dbReference>
<dbReference type="KEGG" id="mts:MTES_2104"/>
<reference evidence="4 5" key="1">
    <citation type="journal article" date="2011" name="J. Bacteriol.">
        <title>Genome sequence of Microbacterium testaceum StLB037, an N-acylhomoserine lactone-degrading bacterium isolated from potato leaves.</title>
        <authorList>
            <person name="Morohoshi T."/>
            <person name="Wang W.-Z."/>
            <person name="Someya N."/>
            <person name="Ikeda T."/>
        </authorList>
    </citation>
    <scope>NUCLEOTIDE SEQUENCE [LARGE SCALE GENOMIC DNA]</scope>
    <source>
        <strain evidence="4 5">StLB037</strain>
    </source>
</reference>
<dbReference type="GO" id="GO:0030246">
    <property type="term" value="F:carbohydrate binding"/>
    <property type="evidence" value="ECO:0007669"/>
    <property type="project" value="InterPro"/>
</dbReference>
<sequence>MSPVTAPARSRFAGRRLSFARIALTFVAALAVAAAGAAAAVVPVLTTPTVAPGSDRWFAGYYDVTLDSGEQLARSTVAEGPGGVVLAFVVAAGDADCTPTWGKAYSLDDAASRFQLDRRVERLRREGRPLAVSFGGAINTELAAACSTVDSLVQAYRLVLDRYGIDVIDLDIEGDALRDTAATARRAAAVAQLQRERAEAGQPLDVWLTLPVAPNGLTDDGLGQVASLLDAGVSLAGVNAMTMNFNADDRSVSLADLSIGALRATAAQLETAWNDRDLALPAGGAWSLLGATPMIGQNDVEHEVFSLDDAHALAAFADQVGLERVSLWSVNRDRTCGTNYPHPHTVSVSCSGVEQAGETFSDVLGAGRDGTPSGRVAPDDDSPVIADDPEKSPFPVWSSQSFYSAGVFVVWHGSVYVSKWWNEDGAVPDDPTLDAAASAWTYVGPVLPGDQPYALPQLPAGTYPEWVAGDLYNQGDRVMYNGSGYEAKWWSRGQRPDRSVTDRDYSPWKLVTEP</sequence>
<evidence type="ECO:0000256" key="2">
    <source>
        <dbReference type="SAM" id="SignalP"/>
    </source>
</evidence>
<keyword evidence="1" id="KW-0378">Hydrolase</keyword>
<reference key="2">
    <citation type="submission" date="2011-02" db="EMBL/GenBank/DDBJ databases">
        <title>Genome sequence of Microbacterium testaceum StLB037.</title>
        <authorList>
            <person name="Morohoshi T."/>
            <person name="Wang W.Z."/>
            <person name="Someya N."/>
            <person name="Ikeda T."/>
        </authorList>
    </citation>
    <scope>NUCLEOTIDE SEQUENCE</scope>
    <source>
        <strain>StLB037</strain>
    </source>
</reference>